<evidence type="ECO:0000256" key="5">
    <source>
        <dbReference type="ARBA" id="ARBA00023136"/>
    </source>
</evidence>
<sequence length="545" mass="60403">MPVVGEGDPLLRPLSSLGEDLKNLVNPTRTFTYILFVTVIIGGLQLAWCTELANGSPFLQSLGMSKALMSLVWIAGPLSGTIGQPIVGVFSDETRLKSGRRGPFIVGGGIATIISLLMLSWSKSIVGLFYPSLSEGHLKEKTIPFAVVWVYILDFSIAAIQAGARALIVDNVPTHQQQVANAWAARMTGIGNIIGYALGTLNLPKLAPFLGNTQFRALCTIASISLVVTVMPALWYVRERDPNTDPSVGHNDDTRTVHKLAQIWNDTVRAIRNLSPQSRLICNTQFFAWIGYFPLLFYVTTYVGAMYREDFFAHRPIDAPPLTEEEWDELWEESTRKGTAALVVYAITSLIASFLLPYIAQSSYQGKSYASMGQGLERILMKLRVPGLTVKRVWTLSHVVFFLTMMSTYWIRNAAAANVFVGVWGIVWAVALWAPFTLISEEISRIRVKKGKAIVANDNNHRRYMSYEHEAGIVLGVFNVYISAPQVISSLISSLIFRLFSARPEIEAFGWVFRFGGLGAIIATYLSMFLKSPDQLEKDDEQANT</sequence>
<feature type="transmembrane region" description="Helical" evidence="6">
    <location>
        <begin position="508"/>
        <end position="530"/>
    </location>
</feature>
<keyword evidence="4 6" id="KW-1133">Transmembrane helix</keyword>
<feature type="transmembrane region" description="Helical" evidence="6">
    <location>
        <begin position="471"/>
        <end position="496"/>
    </location>
</feature>
<evidence type="ECO:0000256" key="6">
    <source>
        <dbReference type="SAM" id="Phobius"/>
    </source>
</evidence>
<dbReference type="Pfam" id="PF07690">
    <property type="entry name" value="MFS_1"/>
    <property type="match status" value="1"/>
</dbReference>
<organism evidence="7">
    <name type="scientific">Blastobotrys adeninivorans</name>
    <name type="common">Yeast</name>
    <name type="synonym">Arxula adeninivorans</name>
    <dbReference type="NCBI Taxonomy" id="409370"/>
    <lineage>
        <taxon>Eukaryota</taxon>
        <taxon>Fungi</taxon>
        <taxon>Dikarya</taxon>
        <taxon>Ascomycota</taxon>
        <taxon>Saccharomycotina</taxon>
        <taxon>Dipodascomycetes</taxon>
        <taxon>Dipodascales</taxon>
        <taxon>Trichomonascaceae</taxon>
        <taxon>Blastobotrys</taxon>
    </lineage>
</organism>
<evidence type="ECO:0000256" key="4">
    <source>
        <dbReference type="ARBA" id="ARBA00022989"/>
    </source>
</evidence>
<dbReference type="PhylomeDB" id="A0A060TAU6"/>
<gene>
    <name evidence="7" type="ORF">GNLVRS02_ARAD1B10142g</name>
</gene>
<feature type="transmembrane region" description="Helical" evidence="6">
    <location>
        <begin position="183"/>
        <end position="203"/>
    </location>
</feature>
<name>A0A060TAU6_BLAAD</name>
<reference evidence="7" key="1">
    <citation type="submission" date="2014-02" db="EMBL/GenBank/DDBJ databases">
        <authorList>
            <person name="Genoscope - CEA"/>
        </authorList>
    </citation>
    <scope>NUCLEOTIDE SEQUENCE</scope>
    <source>
        <strain evidence="7">LS3</strain>
    </source>
</reference>
<feature type="transmembrane region" description="Helical" evidence="6">
    <location>
        <begin position="393"/>
        <end position="411"/>
    </location>
</feature>
<comment type="subcellular location">
    <subcellularLocation>
        <location evidence="1">Membrane</location>
        <topology evidence="1">Multi-pass membrane protein</topology>
    </subcellularLocation>
</comment>
<accession>A0A060TAU6</accession>
<dbReference type="GO" id="GO:0008506">
    <property type="term" value="F:sucrose:proton symporter activity"/>
    <property type="evidence" value="ECO:0007669"/>
    <property type="project" value="TreeGrafter"/>
</dbReference>
<feature type="transmembrane region" description="Helical" evidence="6">
    <location>
        <begin position="68"/>
        <end position="90"/>
    </location>
</feature>
<dbReference type="PANTHER" id="PTHR19432">
    <property type="entry name" value="SUGAR TRANSPORTER"/>
    <property type="match status" value="1"/>
</dbReference>
<reference evidence="7" key="2">
    <citation type="submission" date="2014-06" db="EMBL/GenBank/DDBJ databases">
        <title>The complete genome of Blastobotrys (Arxula) adeninivorans LS3 - a yeast of biotechnological interest.</title>
        <authorList>
            <person name="Kunze G."/>
            <person name="Gaillardin C."/>
            <person name="Czernicka M."/>
            <person name="Durrens P."/>
            <person name="Martin T."/>
            <person name="Boer E."/>
            <person name="Gabaldon T."/>
            <person name="Cruz J."/>
            <person name="Talla E."/>
            <person name="Marck C."/>
            <person name="Goffeau A."/>
            <person name="Barbe V."/>
            <person name="Baret P."/>
            <person name="Baronian K."/>
            <person name="Beier S."/>
            <person name="Bleykasten C."/>
            <person name="Bode R."/>
            <person name="Casaregola S."/>
            <person name="Despons L."/>
            <person name="Fairhead C."/>
            <person name="Giersberg M."/>
            <person name="Gierski P."/>
            <person name="Hahnel U."/>
            <person name="Hartmann A."/>
            <person name="Jankowska D."/>
            <person name="Jubin C."/>
            <person name="Jung P."/>
            <person name="Lafontaine I."/>
            <person name="Leh-Louis V."/>
            <person name="Lemaire M."/>
            <person name="Marcet-Houben M."/>
            <person name="Mascher M."/>
            <person name="Morel G."/>
            <person name="Richard G.-F."/>
            <person name="Riechen J."/>
            <person name="Sacerdot C."/>
            <person name="Sarkar A."/>
            <person name="Savel G."/>
            <person name="Schacherer J."/>
            <person name="Sherman D."/>
            <person name="Straub M.-L."/>
            <person name="Stein N."/>
            <person name="Thierry A."/>
            <person name="Trautwein-Schult A."/>
            <person name="Westhof E."/>
            <person name="Worch S."/>
            <person name="Dujon B."/>
            <person name="Souciet J.-L."/>
            <person name="Wincker P."/>
            <person name="Scholz U."/>
            <person name="Neuveglise N."/>
        </authorList>
    </citation>
    <scope>NUCLEOTIDE SEQUENCE</scope>
    <source>
        <strain evidence="7">LS3</strain>
    </source>
</reference>
<evidence type="ECO:0000256" key="3">
    <source>
        <dbReference type="ARBA" id="ARBA00022692"/>
    </source>
</evidence>
<dbReference type="PANTHER" id="PTHR19432:SF35">
    <property type="entry name" value="SOLUTE CARRIER FAMILY 45 MEMBER 3 ISOFORM X1"/>
    <property type="match status" value="1"/>
</dbReference>
<dbReference type="AlphaFoldDB" id="A0A060TAU6"/>
<feature type="transmembrane region" description="Helical" evidence="6">
    <location>
        <begin position="215"/>
        <end position="237"/>
    </location>
</feature>
<protein>
    <submittedName>
        <fullName evidence="7">ARAD1B10142p</fullName>
    </submittedName>
</protein>
<proteinExistence type="predicted"/>
<feature type="transmembrane region" description="Helical" evidence="6">
    <location>
        <begin position="30"/>
        <end position="48"/>
    </location>
</feature>
<keyword evidence="5 6" id="KW-0472">Membrane</keyword>
<feature type="transmembrane region" description="Helical" evidence="6">
    <location>
        <begin position="142"/>
        <end position="162"/>
    </location>
</feature>
<keyword evidence="3 6" id="KW-0812">Transmembrane</keyword>
<feature type="transmembrane region" description="Helical" evidence="6">
    <location>
        <begin position="102"/>
        <end position="122"/>
    </location>
</feature>
<dbReference type="EMBL" id="HG937692">
    <property type="protein sequence ID" value="CDP36316.1"/>
    <property type="molecule type" value="Genomic_DNA"/>
</dbReference>
<evidence type="ECO:0000313" key="7">
    <source>
        <dbReference type="EMBL" id="CDP36316.1"/>
    </source>
</evidence>
<dbReference type="InterPro" id="IPR036259">
    <property type="entry name" value="MFS_trans_sf"/>
</dbReference>
<keyword evidence="2" id="KW-0813">Transport</keyword>
<evidence type="ECO:0000256" key="1">
    <source>
        <dbReference type="ARBA" id="ARBA00004141"/>
    </source>
</evidence>
<evidence type="ECO:0000256" key="2">
    <source>
        <dbReference type="ARBA" id="ARBA00022448"/>
    </source>
</evidence>
<dbReference type="Gene3D" id="1.20.1250.20">
    <property type="entry name" value="MFS general substrate transporter like domains"/>
    <property type="match status" value="1"/>
</dbReference>
<feature type="transmembrane region" description="Helical" evidence="6">
    <location>
        <begin position="286"/>
        <end position="307"/>
    </location>
</feature>
<feature type="transmembrane region" description="Helical" evidence="6">
    <location>
        <begin position="340"/>
        <end position="360"/>
    </location>
</feature>
<feature type="transmembrane region" description="Helical" evidence="6">
    <location>
        <begin position="417"/>
        <end position="439"/>
    </location>
</feature>
<dbReference type="GO" id="GO:0005886">
    <property type="term" value="C:plasma membrane"/>
    <property type="evidence" value="ECO:0007669"/>
    <property type="project" value="TreeGrafter"/>
</dbReference>
<dbReference type="InterPro" id="IPR011701">
    <property type="entry name" value="MFS"/>
</dbReference>
<dbReference type="SUPFAM" id="SSF103473">
    <property type="entry name" value="MFS general substrate transporter"/>
    <property type="match status" value="1"/>
</dbReference>